<dbReference type="OMA" id="HVLNLKI"/>
<dbReference type="GO" id="GO:0046513">
    <property type="term" value="P:ceramide biosynthetic process"/>
    <property type="evidence" value="ECO:0007669"/>
    <property type="project" value="InterPro"/>
</dbReference>
<proteinExistence type="inferred from homology"/>
<evidence type="ECO:0000256" key="8">
    <source>
        <dbReference type="ARBA" id="ARBA00023180"/>
    </source>
</evidence>
<accession>A0A0W0DDC3</accession>
<dbReference type="VEuPathDB" id="FungiDB:B1J91_K02739g"/>
<feature type="region of interest" description="Disordered" evidence="10">
    <location>
        <begin position="1"/>
        <end position="36"/>
    </location>
</feature>
<dbReference type="VEuPathDB" id="FungiDB:GWK60_K02607"/>
<evidence type="ECO:0000256" key="1">
    <source>
        <dbReference type="ARBA" id="ARBA00004477"/>
    </source>
</evidence>
<feature type="transmembrane region" description="Helical" evidence="11">
    <location>
        <begin position="259"/>
        <end position="277"/>
    </location>
</feature>
<dbReference type="Pfam" id="PF03798">
    <property type="entry name" value="TRAM_LAG1_CLN8"/>
    <property type="match status" value="1"/>
</dbReference>
<evidence type="ECO:0000256" key="6">
    <source>
        <dbReference type="ARBA" id="ARBA00022989"/>
    </source>
</evidence>
<feature type="domain" description="TLC" evidence="12">
    <location>
        <begin position="175"/>
        <end position="391"/>
    </location>
</feature>
<keyword evidence="8" id="KW-0325">Glycoprotein</keyword>
<evidence type="ECO:0000256" key="7">
    <source>
        <dbReference type="ARBA" id="ARBA00023136"/>
    </source>
</evidence>
<dbReference type="VEuPathDB" id="FungiDB:GW608_K02585"/>
<evidence type="ECO:0000259" key="12">
    <source>
        <dbReference type="PROSITE" id="PS50922"/>
    </source>
</evidence>
<dbReference type="PANTHER" id="PTHR12560">
    <property type="entry name" value="LONGEVITY ASSURANCE FACTOR 1 LAG1"/>
    <property type="match status" value="1"/>
</dbReference>
<dbReference type="VEuPathDB" id="FungiDB:GVI51_K02585"/>
<comment type="subcellular location">
    <subcellularLocation>
        <location evidence="1">Endoplasmic reticulum membrane</location>
        <topology evidence="1">Multi-pass membrane protein</topology>
    </subcellularLocation>
</comment>
<dbReference type="Proteomes" id="UP000054886">
    <property type="component" value="Unassembled WGS sequence"/>
</dbReference>
<sequence>MKDTYAEKGESPALNRRQNLTVKTRDRRSSSVGRIDLGDTVPSISTMNETKYSKLEAKRRKRALMGSDENDLDLMRKLWYSYREVNYRHSWVTPLLILFSVYSAYLTSGNRTETNPLHMFVAISYRIGDTDRYGKGIKDLAFIFYHMIFFTFLREFLMDVVIRPITRILNITSRHKVKRMMEQMYALFYCGCSGPFGLYIMYHSDLWLFKTKEMYNSYPDFTNPFLYKVFYLGQAAFWSQQACVLVLQLERPRKDYKELVFHHIVTLLLIWSSYVFHFTKMGLSIYITMDISDFFLSLSKILNYLDSIFTPPVFLVFVGSWIYLRHVVNIRILWSVLTEFKTEGNYVLNFATSQYKCWISQPIVFVLIFALQLVNLYWLFLIFKILLRLIFKGEQKDERSDSESDESTMPGTPADDNITICINESSKEKDE</sequence>
<dbReference type="SMART" id="SM00724">
    <property type="entry name" value="TLC"/>
    <property type="match status" value="1"/>
</dbReference>
<keyword evidence="7 9" id="KW-0472">Membrane</keyword>
<dbReference type="PANTHER" id="PTHR12560:SF11">
    <property type="entry name" value="CERAMIDE SYNTHASE LAC1-RELATED"/>
    <property type="match status" value="1"/>
</dbReference>
<dbReference type="VEuPathDB" id="FungiDB:CAGL0K02739g"/>
<evidence type="ECO:0000256" key="2">
    <source>
        <dbReference type="ARBA" id="ARBA00009808"/>
    </source>
</evidence>
<evidence type="ECO:0000256" key="4">
    <source>
        <dbReference type="ARBA" id="ARBA00022692"/>
    </source>
</evidence>
<dbReference type="InterPro" id="IPR016439">
    <property type="entry name" value="Lag1/Lac1-like"/>
</dbReference>
<dbReference type="AlphaFoldDB" id="A0A0W0DDC3"/>
<keyword evidence="6 11" id="KW-1133">Transmembrane helix</keyword>
<feature type="transmembrane region" description="Helical" evidence="11">
    <location>
        <begin position="142"/>
        <end position="162"/>
    </location>
</feature>
<feature type="compositionally biased region" description="Basic and acidic residues" evidence="10">
    <location>
        <begin position="1"/>
        <end position="10"/>
    </location>
</feature>
<organism evidence="13 14">
    <name type="scientific">Candida glabrata</name>
    <name type="common">Yeast</name>
    <name type="synonym">Torulopsis glabrata</name>
    <dbReference type="NCBI Taxonomy" id="5478"/>
    <lineage>
        <taxon>Eukaryota</taxon>
        <taxon>Fungi</taxon>
        <taxon>Dikarya</taxon>
        <taxon>Ascomycota</taxon>
        <taxon>Saccharomycotina</taxon>
        <taxon>Saccharomycetes</taxon>
        <taxon>Saccharomycetales</taxon>
        <taxon>Saccharomycetaceae</taxon>
        <taxon>Nakaseomyces</taxon>
    </lineage>
</organism>
<dbReference type="PhylomeDB" id="A0A0W0DDC3"/>
<keyword evidence="4 9" id="KW-0812">Transmembrane</keyword>
<evidence type="ECO:0000256" key="5">
    <source>
        <dbReference type="ARBA" id="ARBA00022824"/>
    </source>
</evidence>
<evidence type="ECO:0000256" key="9">
    <source>
        <dbReference type="PROSITE-ProRule" id="PRU00205"/>
    </source>
</evidence>
<dbReference type="GO" id="GO:0005789">
    <property type="term" value="C:endoplasmic reticulum membrane"/>
    <property type="evidence" value="ECO:0007669"/>
    <property type="project" value="UniProtKB-SubCell"/>
</dbReference>
<dbReference type="PROSITE" id="PS50922">
    <property type="entry name" value="TLC"/>
    <property type="match status" value="1"/>
</dbReference>
<evidence type="ECO:0000256" key="10">
    <source>
        <dbReference type="SAM" id="MobiDB-lite"/>
    </source>
</evidence>
<evidence type="ECO:0000256" key="11">
    <source>
        <dbReference type="SAM" id="Phobius"/>
    </source>
</evidence>
<protein>
    <submittedName>
        <fullName evidence="13">Sphingosine N-acyltransferase LAG1</fullName>
    </submittedName>
</protein>
<dbReference type="EMBL" id="LLZZ01000172">
    <property type="protein sequence ID" value="KTA96544.1"/>
    <property type="molecule type" value="Genomic_DNA"/>
</dbReference>
<evidence type="ECO:0000256" key="3">
    <source>
        <dbReference type="ARBA" id="ARBA00022679"/>
    </source>
</evidence>
<feature type="transmembrane region" description="Helical" evidence="11">
    <location>
        <begin position="225"/>
        <end position="247"/>
    </location>
</feature>
<keyword evidence="5" id="KW-0256">Endoplasmic reticulum</keyword>
<comment type="caution">
    <text evidence="13">The sequence shown here is derived from an EMBL/GenBank/DDBJ whole genome shotgun (WGS) entry which is preliminary data.</text>
</comment>
<feature type="transmembrane region" description="Helical" evidence="11">
    <location>
        <begin position="85"/>
        <end position="105"/>
    </location>
</feature>
<feature type="transmembrane region" description="Helical" evidence="11">
    <location>
        <begin position="183"/>
        <end position="202"/>
    </location>
</feature>
<dbReference type="PIRSF" id="PIRSF005225">
    <property type="entry name" value="LAG1_LAC1"/>
    <property type="match status" value="1"/>
</dbReference>
<evidence type="ECO:0000313" key="14">
    <source>
        <dbReference type="Proteomes" id="UP000054886"/>
    </source>
</evidence>
<dbReference type="GO" id="GO:0050291">
    <property type="term" value="F:sphingosine N-acyltransferase activity"/>
    <property type="evidence" value="ECO:0007669"/>
    <property type="project" value="InterPro"/>
</dbReference>
<keyword evidence="13" id="KW-0012">Acyltransferase</keyword>
<keyword evidence="3 13" id="KW-0808">Transferase</keyword>
<comment type="similarity">
    <text evidence="2">Belongs to the sphingosine N-acyltransferase family.</text>
</comment>
<gene>
    <name evidence="13" type="ORF">AO440_003369</name>
</gene>
<reference evidence="13 14" key="1">
    <citation type="submission" date="2015-10" db="EMBL/GenBank/DDBJ databases">
        <title>Draft genomes sequences of Candida glabrata isolates 1A, 1B, 2A, 2B, 3A and 3B.</title>
        <authorList>
            <person name="Haavelsrud O.E."/>
            <person name="Gaustad P."/>
        </authorList>
    </citation>
    <scope>NUCLEOTIDE SEQUENCE [LARGE SCALE GENOMIC DNA]</scope>
    <source>
        <strain evidence="13">910700640</strain>
    </source>
</reference>
<evidence type="ECO:0000313" key="13">
    <source>
        <dbReference type="EMBL" id="KTA96544.1"/>
    </source>
</evidence>
<dbReference type="InterPro" id="IPR006634">
    <property type="entry name" value="TLC-dom"/>
</dbReference>
<feature type="region of interest" description="Disordered" evidence="10">
    <location>
        <begin position="395"/>
        <end position="431"/>
    </location>
</feature>
<name>A0A0W0DDC3_CANGB</name>
<feature type="transmembrane region" description="Helical" evidence="11">
    <location>
        <begin position="363"/>
        <end position="387"/>
    </location>
</feature>